<dbReference type="Proteomes" id="UP000223913">
    <property type="component" value="Unassembled WGS sequence"/>
</dbReference>
<dbReference type="InterPro" id="IPR000873">
    <property type="entry name" value="AMP-dep_synth/lig_dom"/>
</dbReference>
<accession>A0A2D0MYP1</accession>
<evidence type="ECO:0000259" key="3">
    <source>
        <dbReference type="Pfam" id="PF13193"/>
    </source>
</evidence>
<comment type="similarity">
    <text evidence="1">Belongs to the ATP-dependent AMP-binding enzyme family.</text>
</comment>
<dbReference type="Gene3D" id="3.30.300.30">
    <property type="match status" value="1"/>
</dbReference>
<organism evidence="4 5">
    <name type="scientific">Flavilitoribacter nigricans (strain ATCC 23147 / DSM 23189 / NBRC 102662 / NCIMB 1420 / SS-2)</name>
    <name type="common">Lewinella nigricans</name>
    <dbReference type="NCBI Taxonomy" id="1122177"/>
    <lineage>
        <taxon>Bacteria</taxon>
        <taxon>Pseudomonadati</taxon>
        <taxon>Bacteroidota</taxon>
        <taxon>Saprospiria</taxon>
        <taxon>Saprospirales</taxon>
        <taxon>Lewinellaceae</taxon>
        <taxon>Flavilitoribacter</taxon>
    </lineage>
</organism>
<dbReference type="AlphaFoldDB" id="A0A2D0MYP1"/>
<evidence type="ECO:0000313" key="5">
    <source>
        <dbReference type="Proteomes" id="UP000223913"/>
    </source>
</evidence>
<gene>
    <name evidence="4" type="ORF">CRP01_38235</name>
</gene>
<dbReference type="Pfam" id="PF13193">
    <property type="entry name" value="AMP-binding_C"/>
    <property type="match status" value="1"/>
</dbReference>
<dbReference type="CDD" id="cd05941">
    <property type="entry name" value="MCS"/>
    <property type="match status" value="1"/>
</dbReference>
<proteinExistence type="inferred from homology"/>
<dbReference type="InterPro" id="IPR042099">
    <property type="entry name" value="ANL_N_sf"/>
</dbReference>
<dbReference type="GO" id="GO:0031956">
    <property type="term" value="F:medium-chain fatty acid-CoA ligase activity"/>
    <property type="evidence" value="ECO:0007669"/>
    <property type="project" value="TreeGrafter"/>
</dbReference>
<dbReference type="GO" id="GO:0006631">
    <property type="term" value="P:fatty acid metabolic process"/>
    <property type="evidence" value="ECO:0007669"/>
    <property type="project" value="TreeGrafter"/>
</dbReference>
<evidence type="ECO:0000313" key="4">
    <source>
        <dbReference type="EMBL" id="PHN01248.1"/>
    </source>
</evidence>
<dbReference type="SUPFAM" id="SSF56801">
    <property type="entry name" value="Acetyl-CoA synthetase-like"/>
    <property type="match status" value="1"/>
</dbReference>
<feature type="domain" description="AMP-dependent synthetase/ligase" evidence="2">
    <location>
        <begin position="4"/>
        <end position="359"/>
    </location>
</feature>
<dbReference type="PANTHER" id="PTHR43201:SF8">
    <property type="entry name" value="ACYL-COA SYNTHETASE FAMILY MEMBER 3"/>
    <property type="match status" value="1"/>
</dbReference>
<evidence type="ECO:0000256" key="1">
    <source>
        <dbReference type="ARBA" id="ARBA00006432"/>
    </source>
</evidence>
<keyword evidence="5" id="KW-1185">Reference proteome</keyword>
<dbReference type="Gene3D" id="3.40.50.12780">
    <property type="entry name" value="N-terminal domain of ligase-like"/>
    <property type="match status" value="1"/>
</dbReference>
<dbReference type="Pfam" id="PF00501">
    <property type="entry name" value="AMP-binding"/>
    <property type="match status" value="1"/>
</dbReference>
<protein>
    <submittedName>
        <fullName evidence="4">Long-chain fatty acid--CoA ligase</fullName>
    </submittedName>
</protein>
<dbReference type="PANTHER" id="PTHR43201">
    <property type="entry name" value="ACYL-COA SYNTHETASE"/>
    <property type="match status" value="1"/>
</dbReference>
<feature type="domain" description="AMP-binding enzyme C-terminal" evidence="3">
    <location>
        <begin position="411"/>
        <end position="485"/>
    </location>
</feature>
<evidence type="ECO:0000259" key="2">
    <source>
        <dbReference type="Pfam" id="PF00501"/>
    </source>
</evidence>
<reference evidence="4 5" key="1">
    <citation type="submission" date="2017-10" db="EMBL/GenBank/DDBJ databases">
        <title>The draft genome sequence of Lewinella nigricans NBRC 102662.</title>
        <authorList>
            <person name="Wang K."/>
        </authorList>
    </citation>
    <scope>NUCLEOTIDE SEQUENCE [LARGE SCALE GENOMIC DNA]</scope>
    <source>
        <strain evidence="4 5">NBRC 102662</strain>
    </source>
</reference>
<dbReference type="InterPro" id="IPR025110">
    <property type="entry name" value="AMP-bd_C"/>
</dbReference>
<dbReference type="InterPro" id="IPR045851">
    <property type="entry name" value="AMP-bd_C_sf"/>
</dbReference>
<dbReference type="OrthoDB" id="9778383at2"/>
<sequence length="499" mass="55714">MLQFEQTAAAYTDKTAILASGQQYTYEQLIRAARSFATQLLAGRNDLNESRVAYMVEPGFHYVRTQWAIWLAGGIAVPLCINHPPPALRYTLTDSQVDQVVCTAAYLDLIRPLTEDLDLELIVLDKTLEADPEIEPLPEIGPDRRAMILYTSGTTNQPKGVVSTHKNLRAQIEVLHRAWEWSDQDHILCVLPLHHVHGIINVVNCSLWRGASCEFLPAFSPEAVFAAFLRGEINVFMAVPTIYYKLIAHYDTLPADEQANIQRTLRKFRLMVSGSAALPVSVMERWEAISGHRLLERYGMTEIGMALSNAYASQRFPGHVGLPLPGVEIRLRSEDNEPIDAEEAGEIQVKGPTVFTEYWQKPEPTAEAFTADGWFKTGDIAQLDPEMGYRILGRNSVDIIKSGGYKISALEIEEVLRRHPAIKDCAVVGVPNEEWGEIVAAALVGVDGSIDIEALKNWLKDYLPGYRIPRYYTTVADLPRNAMGKVTKKEVVKLFTNPA</sequence>
<comment type="caution">
    <text evidence="4">The sequence shown here is derived from an EMBL/GenBank/DDBJ whole genome shotgun (WGS) entry which is preliminary data.</text>
</comment>
<keyword evidence="4" id="KW-0436">Ligase</keyword>
<name>A0A2D0MYP1_FLAN2</name>
<dbReference type="EMBL" id="PDUD01000059">
    <property type="protein sequence ID" value="PHN01248.1"/>
    <property type="molecule type" value="Genomic_DNA"/>
</dbReference>